<evidence type="ECO:0000256" key="5">
    <source>
        <dbReference type="ARBA" id="ARBA00023172"/>
    </source>
</evidence>
<dbReference type="InterPro" id="IPR036162">
    <property type="entry name" value="Resolvase-like_N_sf"/>
</dbReference>
<evidence type="ECO:0000259" key="6">
    <source>
        <dbReference type="PROSITE" id="PS51736"/>
    </source>
</evidence>
<keyword evidence="3" id="KW-0230">DNA invertase</keyword>
<gene>
    <name evidence="7" type="ORF">GHV41_11065</name>
</gene>
<dbReference type="RefSeq" id="WP_153860886.1">
    <property type="nucleotide sequence ID" value="NZ_CP045913.1"/>
</dbReference>
<dbReference type="PANTHER" id="PTHR30461">
    <property type="entry name" value="DNA-INVERTASE FROM LAMBDOID PROPHAGE"/>
    <property type="match status" value="1"/>
</dbReference>
<evidence type="ECO:0000256" key="3">
    <source>
        <dbReference type="ARBA" id="ARBA00023100"/>
    </source>
</evidence>
<dbReference type="Pfam" id="PF00239">
    <property type="entry name" value="Resolvase"/>
    <property type="match status" value="1"/>
</dbReference>
<dbReference type="PROSITE" id="PS51736">
    <property type="entry name" value="RECOMBINASES_3"/>
    <property type="match status" value="1"/>
</dbReference>
<evidence type="ECO:0000256" key="1">
    <source>
        <dbReference type="ARBA" id="ARBA00009913"/>
    </source>
</evidence>
<accession>A0A5Q2VLM4</accession>
<dbReference type="InterPro" id="IPR050639">
    <property type="entry name" value="SSR_resolvase"/>
</dbReference>
<dbReference type="InterPro" id="IPR006119">
    <property type="entry name" value="Resolv_N"/>
</dbReference>
<evidence type="ECO:0000313" key="8">
    <source>
        <dbReference type="Proteomes" id="UP000381260"/>
    </source>
</evidence>
<evidence type="ECO:0000313" key="7">
    <source>
        <dbReference type="EMBL" id="QGH64313.1"/>
    </source>
</evidence>
<evidence type="ECO:0000256" key="4">
    <source>
        <dbReference type="ARBA" id="ARBA00023125"/>
    </source>
</evidence>
<dbReference type="AlphaFoldDB" id="A0A5Q2VLM4"/>
<dbReference type="SMART" id="SM00857">
    <property type="entry name" value="Resolvase"/>
    <property type="match status" value="1"/>
</dbReference>
<dbReference type="GO" id="GO:0015074">
    <property type="term" value="P:DNA integration"/>
    <property type="evidence" value="ECO:0007669"/>
    <property type="project" value="UniProtKB-KW"/>
</dbReference>
<dbReference type="CDD" id="cd03768">
    <property type="entry name" value="SR_ResInv"/>
    <property type="match status" value="1"/>
</dbReference>
<dbReference type="Gene3D" id="3.40.50.1390">
    <property type="entry name" value="Resolvase, N-terminal catalytic domain"/>
    <property type="match status" value="1"/>
</dbReference>
<reference evidence="7 8" key="1">
    <citation type="submission" date="2019-11" db="EMBL/GenBank/DDBJ databases">
        <title>The Phosphoenolpyruvate Phosphotransferase System Regulates Serratia proteamaculans 336X Biofilm Formation and Wheat Roots colonization.</title>
        <authorList>
            <person name="Liu F."/>
        </authorList>
    </citation>
    <scope>NUCLEOTIDE SEQUENCE [LARGE SCALE GENOMIC DNA]</scope>
    <source>
        <strain evidence="7 8">336X</strain>
    </source>
</reference>
<keyword evidence="5" id="KW-0233">DNA recombination</keyword>
<dbReference type="EMBL" id="CP045913">
    <property type="protein sequence ID" value="QGH64313.1"/>
    <property type="molecule type" value="Genomic_DNA"/>
</dbReference>
<feature type="domain" description="Resolvase/invertase-type recombinase catalytic" evidence="6">
    <location>
        <begin position="1"/>
        <end position="141"/>
    </location>
</feature>
<evidence type="ECO:0000256" key="2">
    <source>
        <dbReference type="ARBA" id="ARBA00022908"/>
    </source>
</evidence>
<keyword evidence="2" id="KW-0229">DNA integration</keyword>
<dbReference type="PANTHER" id="PTHR30461:SF2">
    <property type="entry name" value="SERINE RECOMBINASE PINE-RELATED"/>
    <property type="match status" value="1"/>
</dbReference>
<name>A0A5Q2VLM4_SERPR</name>
<dbReference type="Proteomes" id="UP000381260">
    <property type="component" value="Chromosome"/>
</dbReference>
<dbReference type="GO" id="GO:0000150">
    <property type="term" value="F:DNA strand exchange activity"/>
    <property type="evidence" value="ECO:0007669"/>
    <property type="project" value="UniProtKB-KW"/>
</dbReference>
<proteinExistence type="inferred from homology"/>
<keyword evidence="4" id="KW-0238">DNA-binding</keyword>
<organism evidence="7 8">
    <name type="scientific">Serratia proteamaculans</name>
    <dbReference type="NCBI Taxonomy" id="28151"/>
    <lineage>
        <taxon>Bacteria</taxon>
        <taxon>Pseudomonadati</taxon>
        <taxon>Pseudomonadota</taxon>
        <taxon>Gammaproteobacteria</taxon>
        <taxon>Enterobacterales</taxon>
        <taxon>Yersiniaceae</taxon>
        <taxon>Serratia</taxon>
    </lineage>
</organism>
<protein>
    <submittedName>
        <fullName evidence="7">Transposon DNA-invertase</fullName>
    </submittedName>
</protein>
<dbReference type="SUPFAM" id="SSF53041">
    <property type="entry name" value="Resolvase-like"/>
    <property type="match status" value="1"/>
</dbReference>
<sequence>MLIGYARVSKSDGVQTVIPQRDALLAAGIAPERIYEDIASGRNDARPGLKACLKALQPGNTLVLWKLDRLGRDLRHLVNTVEDLRVRGIHLKVLTGAGAEIDTTTANGRLAFGIFAAFAEFERELIAERTQAGLAAARARGRLGGRPRKMDRATLTMAMAAMADPKAVAADVAKRLGMTTTTLYTYVNGDGSLKAPGFSLLNEAVGDALAGHPPERVRGA</sequence>
<comment type="similarity">
    <text evidence="1">Belongs to the site-specific recombinase resolvase family.</text>
</comment>
<dbReference type="FunFam" id="3.40.50.1390:FF:000001">
    <property type="entry name" value="DNA recombinase"/>
    <property type="match status" value="1"/>
</dbReference>
<dbReference type="GO" id="GO:0003677">
    <property type="term" value="F:DNA binding"/>
    <property type="evidence" value="ECO:0007669"/>
    <property type="project" value="UniProtKB-KW"/>
</dbReference>